<keyword evidence="1" id="KW-1133">Transmembrane helix</keyword>
<evidence type="ECO:0000256" key="1">
    <source>
        <dbReference type="SAM" id="Phobius"/>
    </source>
</evidence>
<dbReference type="PANTHER" id="PTHR36834">
    <property type="entry name" value="MEMBRANE PROTEIN-RELATED"/>
    <property type="match status" value="1"/>
</dbReference>
<feature type="domain" description="VanZ-like" evidence="2">
    <location>
        <begin position="18"/>
        <end position="136"/>
    </location>
</feature>
<dbReference type="InterPro" id="IPR053150">
    <property type="entry name" value="Teicoplanin_resist-assoc"/>
</dbReference>
<protein>
    <submittedName>
        <fullName evidence="3">VanZ like family protein</fullName>
    </submittedName>
</protein>
<comment type="caution">
    <text evidence="3">The sequence shown here is derived from an EMBL/GenBank/DDBJ whole genome shotgun (WGS) entry which is preliminary data.</text>
</comment>
<dbReference type="InterPro" id="IPR006976">
    <property type="entry name" value="VanZ-like"/>
</dbReference>
<proteinExistence type="predicted"/>
<reference evidence="3 4" key="1">
    <citation type="submission" date="2019-11" db="EMBL/GenBank/DDBJ databases">
        <authorList>
            <person name="Criscuolo A."/>
        </authorList>
    </citation>
    <scope>NUCLEOTIDE SEQUENCE [LARGE SCALE GENOMIC DNA]</scope>
    <source>
        <strain evidence="3">CIP111667</strain>
    </source>
</reference>
<gene>
    <name evidence="3" type="ORF">HALOF300_04138</name>
</gene>
<feature type="transmembrane region" description="Helical" evidence="1">
    <location>
        <begin position="148"/>
        <end position="168"/>
    </location>
</feature>
<dbReference type="Pfam" id="PF04892">
    <property type="entry name" value="VanZ"/>
    <property type="match status" value="1"/>
</dbReference>
<dbReference type="PANTHER" id="PTHR36834:SF1">
    <property type="entry name" value="INTEGRAL MEMBRANE PROTEIN"/>
    <property type="match status" value="1"/>
</dbReference>
<accession>A0A7M4DPQ6</accession>
<dbReference type="EMBL" id="CACRYJ010000059">
    <property type="protein sequence ID" value="VZO39450.1"/>
    <property type="molecule type" value="Genomic_DNA"/>
</dbReference>
<evidence type="ECO:0000313" key="3">
    <source>
        <dbReference type="EMBL" id="VZO39450.1"/>
    </source>
</evidence>
<dbReference type="Proteomes" id="UP000419743">
    <property type="component" value="Unassembled WGS sequence"/>
</dbReference>
<sequence length="194" mass="20292">MGEHSPQGGGRALTALLFAVYLLLLVWLVLWKFEVPWVGGGVLRQVKLVPFLPSGDADANTAREIVANAAFFVPFGIYVALLAPAWRWWKGVAVAAGASLALEVAQYVLAVGSSDVTDLIANSAGALAGIGVVALARRRLQARTEVVMARVCLIGTVLAVLATALFVVSPLRYAPPQDGAATPGYSATVERGPL</sequence>
<evidence type="ECO:0000259" key="2">
    <source>
        <dbReference type="Pfam" id="PF04892"/>
    </source>
</evidence>
<feature type="transmembrane region" description="Helical" evidence="1">
    <location>
        <begin position="65"/>
        <end position="85"/>
    </location>
</feature>
<evidence type="ECO:0000313" key="4">
    <source>
        <dbReference type="Proteomes" id="UP000419743"/>
    </source>
</evidence>
<name>A0A7M4DPQ6_9MICO</name>
<keyword evidence="1" id="KW-0472">Membrane</keyword>
<keyword evidence="4" id="KW-1185">Reference proteome</keyword>
<dbReference type="AlphaFoldDB" id="A0A7M4DPQ6"/>
<keyword evidence="1" id="KW-0812">Transmembrane</keyword>
<dbReference type="RefSeq" id="WP_156742763.1">
    <property type="nucleotide sequence ID" value="NZ_CACRYJ010000059.1"/>
</dbReference>
<organism evidence="3 4">
    <name type="scientific">Occultella aeris</name>
    <dbReference type="NCBI Taxonomy" id="2761496"/>
    <lineage>
        <taxon>Bacteria</taxon>
        <taxon>Bacillati</taxon>
        <taxon>Actinomycetota</taxon>
        <taxon>Actinomycetes</taxon>
        <taxon>Micrococcales</taxon>
        <taxon>Ruaniaceae</taxon>
        <taxon>Occultella</taxon>
    </lineage>
</organism>
<feature type="transmembrane region" description="Helical" evidence="1">
    <location>
        <begin position="12"/>
        <end position="30"/>
    </location>
</feature>